<reference evidence="1 2" key="1">
    <citation type="submission" date="2017-02" db="EMBL/GenBank/DDBJ databases">
        <authorList>
            <person name="Peterson S.W."/>
        </authorList>
    </citation>
    <scope>NUCLEOTIDE SEQUENCE [LARGE SCALE GENOMIC DNA]</scope>
    <source>
        <strain evidence="1 2">DSM 24412</strain>
    </source>
</reference>
<dbReference type="AlphaFoldDB" id="A0A1T5HSB2"/>
<evidence type="ECO:0000313" key="2">
    <source>
        <dbReference type="Proteomes" id="UP000191055"/>
    </source>
</evidence>
<gene>
    <name evidence="1" type="ORF">SAMN03080601_02866</name>
</gene>
<dbReference type="Proteomes" id="UP000191055">
    <property type="component" value="Unassembled WGS sequence"/>
</dbReference>
<accession>A0A1T5HSB2</accession>
<proteinExistence type="predicted"/>
<dbReference type="RefSeq" id="WP_079558549.1">
    <property type="nucleotide sequence ID" value="NZ_CP021904.1"/>
</dbReference>
<organism evidence="1 2">
    <name type="scientific">Alkalitalea saponilacus</name>
    <dbReference type="NCBI Taxonomy" id="889453"/>
    <lineage>
        <taxon>Bacteria</taxon>
        <taxon>Pseudomonadati</taxon>
        <taxon>Bacteroidota</taxon>
        <taxon>Bacteroidia</taxon>
        <taxon>Marinilabiliales</taxon>
        <taxon>Marinilabiliaceae</taxon>
        <taxon>Alkalitalea</taxon>
    </lineage>
</organism>
<dbReference type="EMBL" id="FUYV01000018">
    <property type="protein sequence ID" value="SKC23588.1"/>
    <property type="molecule type" value="Genomic_DNA"/>
</dbReference>
<dbReference type="STRING" id="889453.SAMN03080601_02866"/>
<name>A0A1T5HSB2_9BACT</name>
<dbReference type="InterPro" id="IPR011050">
    <property type="entry name" value="Pectin_lyase_fold/virulence"/>
</dbReference>
<dbReference type="SUPFAM" id="SSF51126">
    <property type="entry name" value="Pectin lyase-like"/>
    <property type="match status" value="1"/>
</dbReference>
<dbReference type="OrthoDB" id="1111178at2"/>
<keyword evidence="2" id="KW-1185">Reference proteome</keyword>
<evidence type="ECO:0008006" key="3">
    <source>
        <dbReference type="Google" id="ProtNLM"/>
    </source>
</evidence>
<dbReference type="KEGG" id="asx:CDL62_03980"/>
<evidence type="ECO:0000313" key="1">
    <source>
        <dbReference type="EMBL" id="SKC23588.1"/>
    </source>
</evidence>
<protein>
    <recommendedName>
        <fullName evidence="3">Right handed beta helix region</fullName>
    </recommendedName>
</protein>
<sequence>MKRLVQISIVLAILVAGWSCERDYLFRGGSDGVKLSADTIMFDTIFTTIGSTTRQFRIYNPYSADMTIDDIRLAGGDDSKFRINVSGLPGPHISDVPIRSGDSIFVFVEVTIDPAGTDAPFVVMDSIIIFTRERMQSVKLIAYGQDVVLMKGQVLKTQTFTNNKPYLIYDYIHVDTTATLTIEAGARLHFYKNANLIVSGSLNVQGTKEKPVLFTGSRLEEWYADKPGQWGTIWLMPGSRNHEINYAIIKNGTRGLVVDSVGMNGSEPVYISNSRIEHKMLQGLLAQSSSLVVNNSLFADCGSASVALTVGGNYEFYFSTIANYYQWAFRNRPALIVSNYYPDGTTGAKVPHALENALFSNCIIYGQLENEIELDFYEGEAGDPDDPDYVPPVINYQFEHSLIRMRSMPTTFDDPYNDYPHYRNVLINRDPFFKAPRDYDYRLDSLSVAIGAGDVTVARQFPVDINGINREKKPDIGFMQRVSSE</sequence>